<feature type="region of interest" description="Disordered" evidence="1">
    <location>
        <begin position="1"/>
        <end position="45"/>
    </location>
</feature>
<proteinExistence type="predicted"/>
<dbReference type="EMBL" id="JADGJD010000505">
    <property type="protein sequence ID" value="KAJ3050504.1"/>
    <property type="molecule type" value="Genomic_DNA"/>
</dbReference>
<evidence type="ECO:0000313" key="2">
    <source>
        <dbReference type="EMBL" id="KAJ3050504.1"/>
    </source>
</evidence>
<reference evidence="2" key="1">
    <citation type="submission" date="2020-05" db="EMBL/GenBank/DDBJ databases">
        <title>Phylogenomic resolution of chytrid fungi.</title>
        <authorList>
            <person name="Stajich J.E."/>
            <person name="Amses K."/>
            <person name="Simmons R."/>
            <person name="Seto K."/>
            <person name="Myers J."/>
            <person name="Bonds A."/>
            <person name="Quandt C.A."/>
            <person name="Barry K."/>
            <person name="Liu P."/>
            <person name="Grigoriev I."/>
            <person name="Longcore J.E."/>
            <person name="James T.Y."/>
        </authorList>
    </citation>
    <scope>NUCLEOTIDE SEQUENCE</scope>
    <source>
        <strain evidence="2">JEL0318</strain>
    </source>
</reference>
<organism evidence="2 3">
    <name type="scientific">Rhizophlyctis rosea</name>
    <dbReference type="NCBI Taxonomy" id="64517"/>
    <lineage>
        <taxon>Eukaryota</taxon>
        <taxon>Fungi</taxon>
        <taxon>Fungi incertae sedis</taxon>
        <taxon>Chytridiomycota</taxon>
        <taxon>Chytridiomycota incertae sedis</taxon>
        <taxon>Chytridiomycetes</taxon>
        <taxon>Rhizophlyctidales</taxon>
        <taxon>Rhizophlyctidaceae</taxon>
        <taxon>Rhizophlyctis</taxon>
    </lineage>
</organism>
<comment type="caution">
    <text evidence="2">The sequence shown here is derived from an EMBL/GenBank/DDBJ whole genome shotgun (WGS) entry which is preliminary data.</text>
</comment>
<dbReference type="Proteomes" id="UP001212841">
    <property type="component" value="Unassembled WGS sequence"/>
</dbReference>
<dbReference type="AlphaFoldDB" id="A0AAD5SCE9"/>
<gene>
    <name evidence="2" type="ORF">HK097_008542</name>
</gene>
<feature type="compositionally biased region" description="Polar residues" evidence="1">
    <location>
        <begin position="1"/>
        <end position="13"/>
    </location>
</feature>
<accession>A0AAD5SCE9</accession>
<keyword evidence="3" id="KW-1185">Reference proteome</keyword>
<evidence type="ECO:0000256" key="1">
    <source>
        <dbReference type="SAM" id="MobiDB-lite"/>
    </source>
</evidence>
<evidence type="ECO:0000313" key="3">
    <source>
        <dbReference type="Proteomes" id="UP001212841"/>
    </source>
</evidence>
<name>A0AAD5SCE9_9FUNG</name>
<protein>
    <submittedName>
        <fullName evidence="2">Uncharacterized protein</fullName>
    </submittedName>
</protein>
<sequence>MSENVTDPTSSKRASPDSAAQPEAKRSGPATPRGSVSEVRPPTPTVLPLLALRESVASSNEDLKSFLEKTYNFKNERMTDAPNKLIGQAGWRLLKSFNIRRVQFEALTVQERGGYNLSLKSRQ</sequence>